<evidence type="ECO:0000256" key="5">
    <source>
        <dbReference type="ARBA" id="ARBA00022927"/>
    </source>
</evidence>
<dbReference type="GO" id="GO:0006886">
    <property type="term" value="P:intracellular protein transport"/>
    <property type="evidence" value="ECO:0007669"/>
    <property type="project" value="UniProtKB-UniRule"/>
</dbReference>
<keyword evidence="10" id="KW-1185">Reference proteome</keyword>
<gene>
    <name evidence="9" type="ORF">V5799_006150</name>
</gene>
<dbReference type="PANTHER" id="PTHR12894">
    <property type="entry name" value="CNH DOMAIN CONTAINING"/>
    <property type="match status" value="1"/>
</dbReference>
<name>A0AAQ4DX76_AMBAM</name>
<dbReference type="PANTHER" id="PTHR12894:SF27">
    <property type="entry name" value="TRANSFORMING GROWTH FACTOR-BETA RECEPTOR-ASSOCIATED PROTEIN 1"/>
    <property type="match status" value="1"/>
</dbReference>
<evidence type="ECO:0000256" key="6">
    <source>
        <dbReference type="ARBA" id="ARBA00023228"/>
    </source>
</evidence>
<evidence type="ECO:0000256" key="7">
    <source>
        <dbReference type="PROSITE-ProRule" id="PRU01006"/>
    </source>
</evidence>
<dbReference type="AlphaFoldDB" id="A0AAQ4DX76"/>
<keyword evidence="6" id="KW-0458">Lysosome</keyword>
<comment type="caution">
    <text evidence="9">The sequence shown here is derived from an EMBL/GenBank/DDBJ whole genome shotgun (WGS) entry which is preliminary data.</text>
</comment>
<evidence type="ECO:0000256" key="2">
    <source>
        <dbReference type="ARBA" id="ARBA00004496"/>
    </source>
</evidence>
<keyword evidence="4" id="KW-0963">Cytoplasm</keyword>
<dbReference type="EMBL" id="JARKHS020025776">
    <property type="protein sequence ID" value="KAK8767066.1"/>
    <property type="molecule type" value="Genomic_DNA"/>
</dbReference>
<dbReference type="InterPro" id="IPR036322">
    <property type="entry name" value="WD40_repeat_dom_sf"/>
</dbReference>
<protein>
    <recommendedName>
        <fullName evidence="8">CNH domain-containing protein</fullName>
    </recommendedName>
</protein>
<dbReference type="Proteomes" id="UP001321473">
    <property type="component" value="Unassembled WGS sequence"/>
</dbReference>
<evidence type="ECO:0000256" key="4">
    <source>
        <dbReference type="ARBA" id="ARBA00022490"/>
    </source>
</evidence>
<dbReference type="GO" id="GO:0005764">
    <property type="term" value="C:lysosome"/>
    <property type="evidence" value="ECO:0007669"/>
    <property type="project" value="UniProtKB-SubCell"/>
</dbReference>
<dbReference type="SUPFAM" id="SSF50978">
    <property type="entry name" value="WD40 repeat-like"/>
    <property type="match status" value="1"/>
</dbReference>
<keyword evidence="5" id="KW-0653">Protein transport</keyword>
<accession>A0AAQ4DX76</accession>
<evidence type="ECO:0000313" key="9">
    <source>
        <dbReference type="EMBL" id="KAK8767066.1"/>
    </source>
</evidence>
<dbReference type="InterPro" id="IPR001180">
    <property type="entry name" value="CNH_dom"/>
</dbReference>
<keyword evidence="3" id="KW-0813">Transport</keyword>
<proteinExistence type="predicted"/>
<dbReference type="InterPro" id="IPR032914">
    <property type="entry name" value="Vam6/VPS39/TRAP1"/>
</dbReference>
<dbReference type="PROSITE" id="PS50236">
    <property type="entry name" value="CHCR"/>
    <property type="match status" value="1"/>
</dbReference>
<dbReference type="Pfam" id="PF10366">
    <property type="entry name" value="Vps39_1"/>
    <property type="match status" value="1"/>
</dbReference>
<dbReference type="GO" id="GO:0034058">
    <property type="term" value="P:endosomal vesicle fusion"/>
    <property type="evidence" value="ECO:0007669"/>
    <property type="project" value="TreeGrafter"/>
</dbReference>
<dbReference type="Pfam" id="PF10367">
    <property type="entry name" value="zf-Vps39_C"/>
    <property type="match status" value="1"/>
</dbReference>
<dbReference type="PROSITE" id="PS50219">
    <property type="entry name" value="CNH"/>
    <property type="match status" value="1"/>
</dbReference>
<evidence type="ECO:0000256" key="1">
    <source>
        <dbReference type="ARBA" id="ARBA00004371"/>
    </source>
</evidence>
<dbReference type="Pfam" id="PF00780">
    <property type="entry name" value="CNH"/>
    <property type="match status" value="1"/>
</dbReference>
<evidence type="ECO:0000259" key="8">
    <source>
        <dbReference type="PROSITE" id="PS50219"/>
    </source>
</evidence>
<evidence type="ECO:0000313" key="10">
    <source>
        <dbReference type="Proteomes" id="UP001321473"/>
    </source>
</evidence>
<dbReference type="GO" id="GO:0006914">
    <property type="term" value="P:autophagy"/>
    <property type="evidence" value="ECO:0007669"/>
    <property type="project" value="TreeGrafter"/>
</dbReference>
<comment type="subcellular location">
    <subcellularLocation>
        <location evidence="2">Cytoplasm</location>
    </subcellularLocation>
    <subcellularLocation>
        <location evidence="1">Lysosome</location>
    </subcellularLocation>
</comment>
<dbReference type="InterPro" id="IPR000547">
    <property type="entry name" value="Clathrin_H-chain/VPS_repeat"/>
</dbReference>
<sequence>MSLKAFDLVPLSERVSTGASTTEITCLECSGRTLYVGTADGFLIQYDLEDHSWCDGRRTVAAHKARLKYIGTKKPIRTLKAMSALERLLCLSDGNFMCLNMVDLDILAPLSKLKGISAFCVNENPTRHDPFCVQVCAAKRKQLQLYAVTDSKVTHQSDISLAEHPLALAMDGDYICVATATQYLVACCSTGHIQNLVPYESELTVPFIKRIAKDEFLLNGPSDLGIFATSSGVSQRPPLPWGANVSAVAYGHPYVVCLSEDYVTVYSIFDQQPKQRVPFVNGTFLDNFEGKLLLAGRDTLFMLQPVPWEAQVQALLADEKVTEALELARHSNKSGLSHEQNKEMLQRIQLQAGFIEFSNLQFAEAEELFQEGGLDVRELISLYPDLLAASSAFKMASPKLHDIDDVVQMCGGDKDKVARCQQFLASYLETSRQLFSESRMEVNSALLKVYALSGDDSKLLGFLQSNGSICCDLADCAQFLKRHGRPHAAALLYHAHREHESCLRLWASILSGELEDKTFPGLRYYVDYLSRLSNHKLLWSFAELALERDQEVGVKIFTDRPSDEPESDELKPENVLEYLHRFTDAVVLYLEYLVFQKKLEKEKYHTLLAVMYLDAVLRYLKENGPSADSAKLKTVRDKLQHLLRTSNFYRVQLLLGRALENNLHQECAILYGKLEDHDKALRILVHQLKDYQVAEDYCQRLSQGRDRRFRHRLYHTLLAVYLDSSLPKNDQEALLPAAIQLLNSEVAEFDAVKVLQLLPADWSVSLMDQFLTKAVRTSLHRCNMARVESALSRAENLQVRWREALLHQNSMTLTEDRTCAVCRRPFQEPSFAWCPNGSIVHIDCMKSMASGTQEHSRGSLRTSPR</sequence>
<feature type="repeat" description="CHCR" evidence="7">
    <location>
        <begin position="560"/>
        <end position="726"/>
    </location>
</feature>
<evidence type="ECO:0000256" key="3">
    <source>
        <dbReference type="ARBA" id="ARBA00022448"/>
    </source>
</evidence>
<reference evidence="9 10" key="1">
    <citation type="journal article" date="2023" name="Arcadia Sci">
        <title>De novo assembly of a long-read Amblyomma americanum tick genome.</title>
        <authorList>
            <person name="Chou S."/>
            <person name="Poskanzer K.E."/>
            <person name="Rollins M."/>
            <person name="Thuy-Boun P.S."/>
        </authorList>
    </citation>
    <scope>NUCLEOTIDE SEQUENCE [LARGE SCALE GENOMIC DNA]</scope>
    <source>
        <strain evidence="9">F_SG_1</strain>
        <tissue evidence="9">Salivary glands</tissue>
    </source>
</reference>
<dbReference type="InterPro" id="IPR019453">
    <property type="entry name" value="VPS39/TGFA1_Znf"/>
</dbReference>
<dbReference type="GO" id="GO:0016020">
    <property type="term" value="C:membrane"/>
    <property type="evidence" value="ECO:0007669"/>
    <property type="project" value="TreeGrafter"/>
</dbReference>
<feature type="domain" description="CNH" evidence="8">
    <location>
        <begin position="21"/>
        <end position="292"/>
    </location>
</feature>
<organism evidence="9 10">
    <name type="scientific">Amblyomma americanum</name>
    <name type="common">Lone star tick</name>
    <dbReference type="NCBI Taxonomy" id="6943"/>
    <lineage>
        <taxon>Eukaryota</taxon>
        <taxon>Metazoa</taxon>
        <taxon>Ecdysozoa</taxon>
        <taxon>Arthropoda</taxon>
        <taxon>Chelicerata</taxon>
        <taxon>Arachnida</taxon>
        <taxon>Acari</taxon>
        <taxon>Parasitiformes</taxon>
        <taxon>Ixodida</taxon>
        <taxon>Ixodoidea</taxon>
        <taxon>Ixodidae</taxon>
        <taxon>Amblyomminae</taxon>
        <taxon>Amblyomma</taxon>
    </lineage>
</organism>
<dbReference type="InterPro" id="IPR019452">
    <property type="entry name" value="VPS39/TGF_beta_rcpt-assoc_1"/>
</dbReference>